<organism evidence="7 8">
    <name type="scientific">Clostridium aestuarii</name>
    <dbReference type="NCBI Taxonomy" id="338193"/>
    <lineage>
        <taxon>Bacteria</taxon>
        <taxon>Bacillati</taxon>
        <taxon>Bacillota</taxon>
        <taxon>Clostridia</taxon>
        <taxon>Eubacteriales</taxon>
        <taxon>Clostridiaceae</taxon>
        <taxon>Clostridium</taxon>
    </lineage>
</organism>
<evidence type="ECO:0000256" key="1">
    <source>
        <dbReference type="ARBA" id="ARBA00007957"/>
    </source>
</evidence>
<dbReference type="PANTHER" id="PTHR33202">
    <property type="entry name" value="ZINC UPTAKE REGULATION PROTEIN"/>
    <property type="match status" value="1"/>
</dbReference>
<dbReference type="RefSeq" id="WP_268040839.1">
    <property type="nucleotide sequence ID" value="NZ_JAPQER010000003.1"/>
</dbReference>
<dbReference type="SUPFAM" id="SSF46785">
    <property type="entry name" value="Winged helix' DNA-binding domain"/>
    <property type="match status" value="1"/>
</dbReference>
<dbReference type="InterPro" id="IPR002481">
    <property type="entry name" value="FUR"/>
</dbReference>
<dbReference type="PANTHER" id="PTHR33202:SF8">
    <property type="entry name" value="PEROXIDE-RESPONSIVE REPRESSOR PERR"/>
    <property type="match status" value="1"/>
</dbReference>
<keyword evidence="3" id="KW-0862">Zinc</keyword>
<dbReference type="Gene3D" id="3.30.1490.190">
    <property type="match status" value="1"/>
</dbReference>
<comment type="similarity">
    <text evidence="1">Belongs to the Fur family.</text>
</comment>
<evidence type="ECO:0000313" key="7">
    <source>
        <dbReference type="EMBL" id="MCY6484537.1"/>
    </source>
</evidence>
<dbReference type="InterPro" id="IPR043135">
    <property type="entry name" value="Fur_C"/>
</dbReference>
<keyword evidence="8" id="KW-1185">Reference proteome</keyword>
<keyword evidence="4" id="KW-0805">Transcription regulation</keyword>
<reference evidence="7" key="1">
    <citation type="submission" date="2022-12" db="EMBL/GenBank/DDBJ databases">
        <authorList>
            <person name="Wang J."/>
        </authorList>
    </citation>
    <scope>NUCLEOTIDE SEQUENCE</scope>
    <source>
        <strain evidence="7">HY-45-18</strain>
    </source>
</reference>
<evidence type="ECO:0000313" key="8">
    <source>
        <dbReference type="Proteomes" id="UP001078443"/>
    </source>
</evidence>
<dbReference type="EMBL" id="JAPQER010000003">
    <property type="protein sequence ID" value="MCY6484537.1"/>
    <property type="molecule type" value="Genomic_DNA"/>
</dbReference>
<evidence type="ECO:0000256" key="2">
    <source>
        <dbReference type="ARBA" id="ARBA00022491"/>
    </source>
</evidence>
<keyword evidence="6" id="KW-0804">Transcription</keyword>
<dbReference type="InterPro" id="IPR036388">
    <property type="entry name" value="WH-like_DNA-bd_sf"/>
</dbReference>
<dbReference type="Gene3D" id="1.10.10.10">
    <property type="entry name" value="Winged helix-like DNA-binding domain superfamily/Winged helix DNA-binding domain"/>
    <property type="match status" value="1"/>
</dbReference>
<dbReference type="Pfam" id="PF01475">
    <property type="entry name" value="FUR"/>
    <property type="match status" value="1"/>
</dbReference>
<proteinExistence type="inferred from homology"/>
<dbReference type="InterPro" id="IPR036390">
    <property type="entry name" value="WH_DNA-bd_sf"/>
</dbReference>
<sequence>MEIVLYFKENNIRKTKSRIIILNILQNSNKSVTAEYIFDKCKETGEKVDLSTVYRTLDLFQQKNILNKFDVGNGKYNYILKDKCHKHIIKCELCNKEIEIDCPMMQVEEIIRNKTGFTFIEKEIKLKCVCKQCRENKKFL</sequence>
<evidence type="ECO:0000256" key="5">
    <source>
        <dbReference type="ARBA" id="ARBA00023125"/>
    </source>
</evidence>
<evidence type="ECO:0000256" key="4">
    <source>
        <dbReference type="ARBA" id="ARBA00023015"/>
    </source>
</evidence>
<keyword evidence="2" id="KW-0678">Repressor</keyword>
<dbReference type="CDD" id="cd07153">
    <property type="entry name" value="Fur_like"/>
    <property type="match status" value="1"/>
</dbReference>
<comment type="caution">
    <text evidence="7">The sequence shown here is derived from an EMBL/GenBank/DDBJ whole genome shotgun (WGS) entry which is preliminary data.</text>
</comment>
<name>A0ABT4D1M5_9CLOT</name>
<evidence type="ECO:0000256" key="6">
    <source>
        <dbReference type="ARBA" id="ARBA00023163"/>
    </source>
</evidence>
<gene>
    <name evidence="7" type="ORF">OW763_09310</name>
</gene>
<dbReference type="Proteomes" id="UP001078443">
    <property type="component" value="Unassembled WGS sequence"/>
</dbReference>
<evidence type="ECO:0000256" key="3">
    <source>
        <dbReference type="ARBA" id="ARBA00022833"/>
    </source>
</evidence>
<protein>
    <submittedName>
        <fullName evidence="7">Fur family transcriptional regulator</fullName>
    </submittedName>
</protein>
<accession>A0ABT4D1M5</accession>
<keyword evidence="5" id="KW-0238">DNA-binding</keyword>